<gene>
    <name evidence="3" type="ORF">Lboz_1759</name>
</gene>
<feature type="transmembrane region" description="Helical" evidence="1">
    <location>
        <begin position="313"/>
        <end position="334"/>
    </location>
</feature>
<keyword evidence="1" id="KW-1133">Transmembrane helix</keyword>
<dbReference type="STRING" id="447.Lboz_1759"/>
<evidence type="ECO:0000313" key="4">
    <source>
        <dbReference type="Proteomes" id="UP000054695"/>
    </source>
</evidence>
<feature type="transmembrane region" description="Helical" evidence="1">
    <location>
        <begin position="208"/>
        <end position="226"/>
    </location>
</feature>
<feature type="transmembrane region" description="Helical" evidence="1">
    <location>
        <begin position="265"/>
        <end position="282"/>
    </location>
</feature>
<keyword evidence="4" id="KW-1185">Reference proteome</keyword>
<protein>
    <recommendedName>
        <fullName evidence="5">Thioredoxin domain-containing protein</fullName>
    </recommendedName>
</protein>
<dbReference type="PATRIC" id="fig|447.4.peg.1875"/>
<feature type="transmembrane region" description="Helical" evidence="1">
    <location>
        <begin position="346"/>
        <end position="364"/>
    </location>
</feature>
<feature type="transmembrane region" description="Helical" evidence="1">
    <location>
        <begin position="370"/>
        <end position="390"/>
    </location>
</feature>
<sequence>MHLITYMKTVFRLLLILLIVHAPVWAAESSPTWYSKKDNKVVLNIEMFLSSTCSHCQKADVFFQEVEAKNPDLNVQRYYINQNKDALSHFYQLLSAQQMDDFAVPSIYICNSRWVGFTSAETTGKDLLQAINYCKKQIENKGKLTQETVNALRHLANANRFITGLVEKPSKLHFTTTIAFMDSFSPCAFFCFAGFLAFLLIETQKKKQLIASLLFILSVVIVHYFQQAYTSTFFELLPWMRIPAVLLGLTTIYFVMQYYKKQPPIALYFSLAFLLGLITTIYQQTCVMNWSTIFEQWLNDQHLSRQQESLYQLLYQGVYILPLLLILLVYFVLLKFERFAALQTKLATIGLLFLLAIAVILIVYPFLLSYFGISLVLLFILTVIGCFLNLT</sequence>
<proteinExistence type="predicted"/>
<name>A0A0W0RPX8_LEGBO</name>
<dbReference type="Gene3D" id="3.40.30.10">
    <property type="entry name" value="Glutaredoxin"/>
    <property type="match status" value="1"/>
</dbReference>
<dbReference type="Proteomes" id="UP000054695">
    <property type="component" value="Unassembled WGS sequence"/>
</dbReference>
<accession>A0A0W0RPX8</accession>
<feature type="chain" id="PRO_5006911156" description="Thioredoxin domain-containing protein" evidence="2">
    <location>
        <begin position="27"/>
        <end position="391"/>
    </location>
</feature>
<dbReference type="AlphaFoldDB" id="A0A0W0RPX8"/>
<organism evidence="3 4">
    <name type="scientific">Legionella bozemanae</name>
    <name type="common">Fluoribacter bozemanae</name>
    <dbReference type="NCBI Taxonomy" id="447"/>
    <lineage>
        <taxon>Bacteria</taxon>
        <taxon>Pseudomonadati</taxon>
        <taxon>Pseudomonadota</taxon>
        <taxon>Gammaproteobacteria</taxon>
        <taxon>Legionellales</taxon>
        <taxon>Legionellaceae</taxon>
        <taxon>Legionella</taxon>
    </lineage>
</organism>
<evidence type="ECO:0008006" key="5">
    <source>
        <dbReference type="Google" id="ProtNLM"/>
    </source>
</evidence>
<evidence type="ECO:0000313" key="3">
    <source>
        <dbReference type="EMBL" id="KTC73113.1"/>
    </source>
</evidence>
<comment type="caution">
    <text evidence="3">The sequence shown here is derived from an EMBL/GenBank/DDBJ whole genome shotgun (WGS) entry which is preliminary data.</text>
</comment>
<keyword evidence="1" id="KW-0812">Transmembrane</keyword>
<evidence type="ECO:0000256" key="1">
    <source>
        <dbReference type="SAM" id="Phobius"/>
    </source>
</evidence>
<feature type="transmembrane region" description="Helical" evidence="1">
    <location>
        <begin position="178"/>
        <end position="201"/>
    </location>
</feature>
<feature type="signal peptide" evidence="2">
    <location>
        <begin position="1"/>
        <end position="26"/>
    </location>
</feature>
<evidence type="ECO:0000256" key="2">
    <source>
        <dbReference type="SAM" id="SignalP"/>
    </source>
</evidence>
<feature type="transmembrane region" description="Helical" evidence="1">
    <location>
        <begin position="238"/>
        <end position="256"/>
    </location>
</feature>
<keyword evidence="1" id="KW-0472">Membrane</keyword>
<dbReference type="InterPro" id="IPR036249">
    <property type="entry name" value="Thioredoxin-like_sf"/>
</dbReference>
<dbReference type="SUPFAM" id="SSF52833">
    <property type="entry name" value="Thioredoxin-like"/>
    <property type="match status" value="1"/>
</dbReference>
<dbReference type="EMBL" id="LNXU01000019">
    <property type="protein sequence ID" value="KTC73113.1"/>
    <property type="molecule type" value="Genomic_DNA"/>
</dbReference>
<reference evidence="3 4" key="1">
    <citation type="submission" date="2015-11" db="EMBL/GenBank/DDBJ databases">
        <title>Genomic analysis of 38 Legionella species identifies large and diverse effector repertoires.</title>
        <authorList>
            <person name="Burstein D."/>
            <person name="Amaro F."/>
            <person name="Zusman T."/>
            <person name="Lifshitz Z."/>
            <person name="Cohen O."/>
            <person name="Gilbert J.A."/>
            <person name="Pupko T."/>
            <person name="Shuman H.A."/>
            <person name="Segal G."/>
        </authorList>
    </citation>
    <scope>NUCLEOTIDE SEQUENCE [LARGE SCALE GENOMIC DNA]</scope>
    <source>
        <strain evidence="3 4">WIGA</strain>
    </source>
</reference>
<keyword evidence="2" id="KW-0732">Signal</keyword>